<feature type="domain" description="F-box" evidence="1">
    <location>
        <begin position="14"/>
        <end position="70"/>
    </location>
</feature>
<name>A0A550C674_9AGAR</name>
<dbReference type="Gene3D" id="1.20.1280.50">
    <property type="match status" value="1"/>
</dbReference>
<dbReference type="InterPro" id="IPR036047">
    <property type="entry name" value="F-box-like_dom_sf"/>
</dbReference>
<dbReference type="SUPFAM" id="SSF52047">
    <property type="entry name" value="RNI-like"/>
    <property type="match status" value="1"/>
</dbReference>
<protein>
    <recommendedName>
        <fullName evidence="1">F-box domain-containing protein</fullName>
    </recommendedName>
</protein>
<sequence>MSRGKYGHPPECMISSLPNELLLAIFHLGITTRDQLHNGKEAFPIRVSHVCQRWRALAVNSPTLWTTICFNAINYPLPYIALYEARSMPLPLLLHFQFAAGELSSKQISCASRLALRTSELVIRFHDDIALPTLLPLFENAPHLRSLQYSAALNANEPHPTTPERMMNFPALQFLKVIKGCLSCLTPPSSVTSLYISNASIDDSRLRAIVQECPLLETLALLHYMPTSLSDQSPVESPRIKRFAIKLAGPLVDGLKSVALSFPRLEYLELMDEHTRLVLRELFPSLPPSLHTLHLRGDIDMDALLPFMYTCRGIRRLILSNVAFGPLIPSMDAWPKLESIDVDDRVKNSVDFTYDDSEALARLADLTRQRQDARPAFRTTVYNKRWRHEYPIFCAWEPSTPMLL</sequence>
<comment type="caution">
    <text evidence="2">The sequence shown here is derived from an EMBL/GenBank/DDBJ whole genome shotgun (WGS) entry which is preliminary data.</text>
</comment>
<dbReference type="Proteomes" id="UP000320762">
    <property type="component" value="Unassembled WGS sequence"/>
</dbReference>
<evidence type="ECO:0000313" key="2">
    <source>
        <dbReference type="EMBL" id="TRM60216.1"/>
    </source>
</evidence>
<dbReference type="SUPFAM" id="SSF81383">
    <property type="entry name" value="F-box domain"/>
    <property type="match status" value="1"/>
</dbReference>
<evidence type="ECO:0000313" key="3">
    <source>
        <dbReference type="Proteomes" id="UP000320762"/>
    </source>
</evidence>
<evidence type="ECO:0000259" key="1">
    <source>
        <dbReference type="Pfam" id="PF12937"/>
    </source>
</evidence>
<dbReference type="OrthoDB" id="2973282at2759"/>
<dbReference type="Pfam" id="PF12937">
    <property type="entry name" value="F-box-like"/>
    <property type="match status" value="1"/>
</dbReference>
<reference evidence="2 3" key="1">
    <citation type="journal article" date="2019" name="New Phytol.">
        <title>Comparative genomics reveals unique wood-decay strategies and fruiting body development in the Schizophyllaceae.</title>
        <authorList>
            <person name="Almasi E."/>
            <person name="Sahu N."/>
            <person name="Krizsan K."/>
            <person name="Balint B."/>
            <person name="Kovacs G.M."/>
            <person name="Kiss B."/>
            <person name="Cseklye J."/>
            <person name="Drula E."/>
            <person name="Henrissat B."/>
            <person name="Nagy I."/>
            <person name="Chovatia M."/>
            <person name="Adam C."/>
            <person name="LaButti K."/>
            <person name="Lipzen A."/>
            <person name="Riley R."/>
            <person name="Grigoriev I.V."/>
            <person name="Nagy L.G."/>
        </authorList>
    </citation>
    <scope>NUCLEOTIDE SEQUENCE [LARGE SCALE GENOMIC DNA]</scope>
    <source>
        <strain evidence="2 3">NL-1724</strain>
    </source>
</reference>
<dbReference type="InterPro" id="IPR032675">
    <property type="entry name" value="LRR_dom_sf"/>
</dbReference>
<gene>
    <name evidence="2" type="ORF">BD626DRAFT_632701</name>
</gene>
<dbReference type="STRING" id="97359.A0A550C674"/>
<dbReference type="InterPro" id="IPR001810">
    <property type="entry name" value="F-box_dom"/>
</dbReference>
<organism evidence="2 3">
    <name type="scientific">Schizophyllum amplum</name>
    <dbReference type="NCBI Taxonomy" id="97359"/>
    <lineage>
        <taxon>Eukaryota</taxon>
        <taxon>Fungi</taxon>
        <taxon>Dikarya</taxon>
        <taxon>Basidiomycota</taxon>
        <taxon>Agaricomycotina</taxon>
        <taxon>Agaricomycetes</taxon>
        <taxon>Agaricomycetidae</taxon>
        <taxon>Agaricales</taxon>
        <taxon>Schizophyllaceae</taxon>
        <taxon>Schizophyllum</taxon>
    </lineage>
</organism>
<proteinExistence type="predicted"/>
<dbReference type="PANTHER" id="PTHR38926:SF5">
    <property type="entry name" value="F-BOX AND LEUCINE-RICH REPEAT PROTEIN 6"/>
    <property type="match status" value="1"/>
</dbReference>
<dbReference type="PANTHER" id="PTHR38926">
    <property type="entry name" value="F-BOX DOMAIN CONTAINING PROTEIN, EXPRESSED"/>
    <property type="match status" value="1"/>
</dbReference>
<dbReference type="AlphaFoldDB" id="A0A550C674"/>
<dbReference type="Gene3D" id="3.80.10.10">
    <property type="entry name" value="Ribonuclease Inhibitor"/>
    <property type="match status" value="1"/>
</dbReference>
<dbReference type="EMBL" id="VDMD01000023">
    <property type="protein sequence ID" value="TRM60216.1"/>
    <property type="molecule type" value="Genomic_DNA"/>
</dbReference>
<accession>A0A550C674</accession>
<keyword evidence="3" id="KW-1185">Reference proteome</keyword>